<sequence length="298" mass="34352">MYTEEQIKNLFGDSTVQYIKNKNTGGVSNSKGNTYENIFAIYKISLLSKCVLECNKEIYLLSQCLSFIDDLIIELVSENTLQHYQLKNSSAVTWGTGEKSINDDFKKQYELNKSISKASELALVVSSSEIRDKLQTNIPNDIKNYSQVIYFYFADSLPKIIAQEPDFRRSLEYLCAFDNADPDKIECLATVLLGAWEAINKSKVSLMDILKKAQHCIPSYIRSFQAELQLDPEVIDIFDKIDSFTYNLTRGFLKWEYFDGLNEGTISYSIETTRFQKFQELIKKHHPTSFEELEVFLI</sequence>
<gene>
    <name evidence="1" type="ORF">H6F99_05020</name>
</gene>
<dbReference type="RefSeq" id="WP_168466017.1">
    <property type="nucleotide sequence ID" value="NZ_JACJQT010000009.1"/>
</dbReference>
<dbReference type="Proteomes" id="UP000606721">
    <property type="component" value="Unassembled WGS sequence"/>
</dbReference>
<dbReference type="EMBL" id="JACJQT010000009">
    <property type="protein sequence ID" value="MBD2277701.1"/>
    <property type="molecule type" value="Genomic_DNA"/>
</dbReference>
<evidence type="ECO:0000313" key="1">
    <source>
        <dbReference type="EMBL" id="MBD2277701.1"/>
    </source>
</evidence>
<reference evidence="1 2" key="1">
    <citation type="journal article" date="2020" name="ISME J.">
        <title>Comparative genomics reveals insights into cyanobacterial evolution and habitat adaptation.</title>
        <authorList>
            <person name="Chen M.Y."/>
            <person name="Teng W.K."/>
            <person name="Zhao L."/>
            <person name="Hu C.X."/>
            <person name="Zhou Y.K."/>
            <person name="Han B.P."/>
            <person name="Song L.R."/>
            <person name="Shu W.S."/>
        </authorList>
    </citation>
    <scope>NUCLEOTIDE SEQUENCE [LARGE SCALE GENOMIC DNA]</scope>
    <source>
        <strain evidence="1 2">FACHB-1040</strain>
    </source>
</reference>
<keyword evidence="2" id="KW-1185">Reference proteome</keyword>
<organism evidence="1 2">
    <name type="scientific">Aphanizomenon flos-aquae FACHB-1040</name>
    <dbReference type="NCBI Taxonomy" id="2692887"/>
    <lineage>
        <taxon>Bacteria</taxon>
        <taxon>Bacillati</taxon>
        <taxon>Cyanobacteriota</taxon>
        <taxon>Cyanophyceae</taxon>
        <taxon>Nostocales</taxon>
        <taxon>Aphanizomenonaceae</taxon>
        <taxon>Aphanizomenon</taxon>
    </lineage>
</organism>
<proteinExistence type="predicted"/>
<accession>A0ABR8BV95</accession>
<comment type="caution">
    <text evidence="1">The sequence shown here is derived from an EMBL/GenBank/DDBJ whole genome shotgun (WGS) entry which is preliminary data.</text>
</comment>
<evidence type="ECO:0000313" key="2">
    <source>
        <dbReference type="Proteomes" id="UP000606721"/>
    </source>
</evidence>
<protein>
    <submittedName>
        <fullName evidence="1">Uncharacterized protein</fullName>
    </submittedName>
</protein>
<name>A0ABR8BV95_APHFL</name>